<gene>
    <name evidence="3" type="ORF">GKD88_11230</name>
    <name evidence="2" type="ORF">GKE08_11430</name>
</gene>
<proteinExistence type="predicted"/>
<dbReference type="Pfam" id="PF09586">
    <property type="entry name" value="YfhO"/>
    <property type="match status" value="1"/>
</dbReference>
<feature type="transmembrane region" description="Helical" evidence="1">
    <location>
        <begin position="197"/>
        <end position="216"/>
    </location>
</feature>
<dbReference type="OrthoDB" id="9815466at2"/>
<feature type="transmembrane region" description="Helical" evidence="1">
    <location>
        <begin position="325"/>
        <end position="348"/>
    </location>
</feature>
<feature type="transmembrane region" description="Helical" evidence="1">
    <location>
        <begin position="435"/>
        <end position="455"/>
    </location>
</feature>
<dbReference type="Proteomes" id="UP000433575">
    <property type="component" value="Unassembled WGS sequence"/>
</dbReference>
<protein>
    <submittedName>
        <fullName evidence="2">YfhO family protein</fullName>
    </submittedName>
</protein>
<dbReference type="RefSeq" id="WP_154239083.1">
    <property type="nucleotide sequence ID" value="NZ_WKPI01000020.1"/>
</dbReference>
<dbReference type="PANTHER" id="PTHR38454">
    <property type="entry name" value="INTEGRAL MEMBRANE PROTEIN-RELATED"/>
    <property type="match status" value="1"/>
</dbReference>
<feature type="transmembrane region" description="Helical" evidence="1">
    <location>
        <begin position="228"/>
        <end position="250"/>
    </location>
</feature>
<feature type="transmembrane region" description="Helical" evidence="1">
    <location>
        <begin position="408"/>
        <end position="428"/>
    </location>
</feature>
<evidence type="ECO:0000313" key="4">
    <source>
        <dbReference type="Proteomes" id="UP000433575"/>
    </source>
</evidence>
<evidence type="ECO:0000256" key="1">
    <source>
        <dbReference type="SAM" id="Phobius"/>
    </source>
</evidence>
<keyword evidence="1" id="KW-0812">Transmembrane</keyword>
<keyword evidence="5" id="KW-1185">Reference proteome</keyword>
<evidence type="ECO:0000313" key="3">
    <source>
        <dbReference type="EMBL" id="MSC33694.1"/>
    </source>
</evidence>
<feature type="transmembrane region" description="Helical" evidence="1">
    <location>
        <begin position="12"/>
        <end position="33"/>
    </location>
</feature>
<feature type="transmembrane region" description="Helical" evidence="1">
    <location>
        <begin position="816"/>
        <end position="836"/>
    </location>
</feature>
<keyword evidence="1" id="KW-0472">Membrane</keyword>
<organism evidence="2 4">
    <name type="scientific">Holdemania massiliensis</name>
    <dbReference type="NCBI Taxonomy" id="1468449"/>
    <lineage>
        <taxon>Bacteria</taxon>
        <taxon>Bacillati</taxon>
        <taxon>Bacillota</taxon>
        <taxon>Erysipelotrichia</taxon>
        <taxon>Erysipelotrichales</taxon>
        <taxon>Erysipelotrichaceae</taxon>
        <taxon>Holdemania</taxon>
    </lineage>
</organism>
<reference evidence="4 5" key="1">
    <citation type="journal article" date="2019" name="Nat. Med.">
        <title>A library of human gut bacterial isolates paired with longitudinal multiomics data enables mechanistic microbiome research.</title>
        <authorList>
            <person name="Poyet M."/>
            <person name="Groussin M."/>
            <person name="Gibbons S.M."/>
            <person name="Avila-Pacheco J."/>
            <person name="Jiang X."/>
            <person name="Kearney S.M."/>
            <person name="Perrotta A.R."/>
            <person name="Berdy B."/>
            <person name="Zhao S."/>
            <person name="Lieberman T.D."/>
            <person name="Swanson P.K."/>
            <person name="Smith M."/>
            <person name="Roesemann S."/>
            <person name="Alexander J.E."/>
            <person name="Rich S.A."/>
            <person name="Livny J."/>
            <person name="Vlamakis H."/>
            <person name="Clish C."/>
            <person name="Bullock K."/>
            <person name="Deik A."/>
            <person name="Scott J."/>
            <person name="Pierce K.A."/>
            <person name="Xavier R.J."/>
            <person name="Alm E.J."/>
        </authorList>
    </citation>
    <scope>NUCLEOTIDE SEQUENCE [LARGE SCALE GENOMIC DNA]</scope>
    <source>
        <strain evidence="2 4">BIOML-A4</strain>
        <strain evidence="3 5">BIOML-A5</strain>
    </source>
</reference>
<dbReference type="EMBL" id="WKPI01000020">
    <property type="protein sequence ID" value="MSC33694.1"/>
    <property type="molecule type" value="Genomic_DNA"/>
</dbReference>
<dbReference type="PANTHER" id="PTHR38454:SF1">
    <property type="entry name" value="INTEGRAL MEMBRANE PROTEIN"/>
    <property type="match status" value="1"/>
</dbReference>
<feature type="transmembrane region" description="Helical" evidence="1">
    <location>
        <begin position="82"/>
        <end position="101"/>
    </location>
</feature>
<feature type="transmembrane region" description="Helical" evidence="1">
    <location>
        <begin position="158"/>
        <end position="177"/>
    </location>
</feature>
<evidence type="ECO:0000313" key="2">
    <source>
        <dbReference type="EMBL" id="MSA89939.1"/>
    </source>
</evidence>
<name>A0A6N7S806_9FIRM</name>
<sequence>MESIRKNSFSKRGIILFLSFVIPVIGFVFILYFSHLWPFGDQSIVCLDLDSQYISFFSYLKEIFRDPTTLFYTFSKTLGGDMIGLVAYYLISPFNIITLFFSTGDLPIAITIIIILKIGCAGVSFNLLLRKEEYSSLIYSSCYALTAFIIAYYSNIIWLDGIILLPLIVYGIEKLVIGKSPLLYILCLSLSIFTNYYIGYMLCIFSVIYFLFCVLFKEDTRFFRSSKVFITFSIASIIAGGLSAVLLIPVKYSLETTKVLFDLSDVVWNFNFSVRDFSSKLILGSHNFQEVISGLPNIYCGYIGLISFTYYLLFSKFDKKERLGCLLIMLILILSFMLKPLNLVWHGFSEPNWFPYRYSFIFSFFILYFGYKGYRLLNNKDVSYIVIVIGFLWGLAILYGFMGSYAYLNLKKTVISIIFVGIISIFLSNKKVRRVNLLLIISVFELVVNGIYTFIEIPHMSTQEYREFISQIEPVINEIKSIDGGFYRFEKTFQRTQNDSMLFNYAGLSHNSSAEAPFVRSYLHSQLGFCTEDNWTYYNSGTTYVNDSLLGIKYVLTDQKLTKGYSKIKTYNEYILYKNDYSLPLGYLIPDDAISFIPSDFSWMKNQNEIWKVLTNKPDLEILKVLEPKIVRNNIKVENDSVYYKTGNDAYLEFSITMPESAPAFAYFTSTDESKVSLFINDQYLSDYFTYGQHQIIRLGEFAKDETFSLKIKIENDVMNINTVNIFYQDMKAYSIGYETLIKDQLRIKKLKNGYIAGEIEVDSSSFLLLQVPYDLNWHFYVDGIKTLATECIGIYTTLKMSEGFHTIQAIYIPRGLKLGGIISVISLVTLFFWIFKIKK</sequence>
<feature type="transmembrane region" description="Helical" evidence="1">
    <location>
        <begin position="291"/>
        <end position="313"/>
    </location>
</feature>
<dbReference type="AlphaFoldDB" id="A0A6N7S806"/>
<feature type="transmembrane region" description="Helical" evidence="1">
    <location>
        <begin position="354"/>
        <end position="371"/>
    </location>
</feature>
<dbReference type="InterPro" id="IPR018580">
    <property type="entry name" value="Uncharacterised_YfhO"/>
</dbReference>
<comment type="caution">
    <text evidence="2">The sequence shown here is derived from an EMBL/GenBank/DDBJ whole genome shotgun (WGS) entry which is preliminary data.</text>
</comment>
<keyword evidence="1" id="KW-1133">Transmembrane helix</keyword>
<accession>A0A6N7S806</accession>
<feature type="transmembrane region" description="Helical" evidence="1">
    <location>
        <begin position="108"/>
        <end position="128"/>
    </location>
</feature>
<dbReference type="EMBL" id="WKPJ01000018">
    <property type="protein sequence ID" value="MSA89939.1"/>
    <property type="molecule type" value="Genomic_DNA"/>
</dbReference>
<dbReference type="Proteomes" id="UP000480929">
    <property type="component" value="Unassembled WGS sequence"/>
</dbReference>
<evidence type="ECO:0000313" key="5">
    <source>
        <dbReference type="Proteomes" id="UP000480929"/>
    </source>
</evidence>
<feature type="transmembrane region" description="Helical" evidence="1">
    <location>
        <begin position="383"/>
        <end position="402"/>
    </location>
</feature>